<dbReference type="InterPro" id="IPR022617">
    <property type="entry name" value="Rad60/SUMO-like_dom"/>
</dbReference>
<gene>
    <name evidence="2" type="ORF">SERLADRAFT_394432</name>
</gene>
<dbReference type="HOGENOM" id="CLU_148322_4_4_1"/>
<dbReference type="SUPFAM" id="SSF54236">
    <property type="entry name" value="Ubiquitin-like"/>
    <property type="match status" value="1"/>
</dbReference>
<dbReference type="Gene3D" id="3.10.20.90">
    <property type="entry name" value="Phosphatidylinositol 3-kinase Catalytic Subunit, Chain A, domain 1"/>
    <property type="match status" value="1"/>
</dbReference>
<dbReference type="RefSeq" id="XP_007320483.1">
    <property type="nucleotide sequence ID" value="XM_007320421.1"/>
</dbReference>
<dbReference type="SMART" id="SM00213">
    <property type="entry name" value="UBQ"/>
    <property type="match status" value="1"/>
</dbReference>
<organism>
    <name type="scientific">Serpula lacrymans var. lacrymans (strain S7.9)</name>
    <name type="common">Dry rot fungus</name>
    <dbReference type="NCBI Taxonomy" id="578457"/>
    <lineage>
        <taxon>Eukaryota</taxon>
        <taxon>Fungi</taxon>
        <taxon>Dikarya</taxon>
        <taxon>Basidiomycota</taxon>
        <taxon>Agaricomycotina</taxon>
        <taxon>Agaricomycetes</taxon>
        <taxon>Agaricomycetidae</taxon>
        <taxon>Boletales</taxon>
        <taxon>Coniophorineae</taxon>
        <taxon>Serpulaceae</taxon>
        <taxon>Serpula</taxon>
    </lineage>
</organism>
<dbReference type="OrthoDB" id="442921at2759"/>
<accession>F8P265</accession>
<dbReference type="KEGG" id="sla:SERLADRAFT_394432"/>
<dbReference type="PROSITE" id="PS50053">
    <property type="entry name" value="UBIQUITIN_2"/>
    <property type="match status" value="1"/>
</dbReference>
<dbReference type="EMBL" id="GL945436">
    <property type="protein sequence ID" value="EGO23243.1"/>
    <property type="molecule type" value="Genomic_DNA"/>
</dbReference>
<dbReference type="Pfam" id="PF11976">
    <property type="entry name" value="Rad60-SLD"/>
    <property type="match status" value="1"/>
</dbReference>
<evidence type="ECO:0000259" key="1">
    <source>
        <dbReference type="PROSITE" id="PS50053"/>
    </source>
</evidence>
<dbReference type="Proteomes" id="UP000008064">
    <property type="component" value="Unassembled WGS sequence"/>
</dbReference>
<proteinExistence type="predicted"/>
<dbReference type="InterPro" id="IPR000626">
    <property type="entry name" value="Ubiquitin-like_dom"/>
</dbReference>
<dbReference type="AlphaFoldDB" id="F8P265"/>
<dbReference type="InterPro" id="IPR029071">
    <property type="entry name" value="Ubiquitin-like_domsf"/>
</dbReference>
<reference evidence="2" key="1">
    <citation type="submission" date="2011-04" db="EMBL/GenBank/DDBJ databases">
        <title>Evolution of plant cell wall degrading machinery underlies the functional diversity of forest fungi.</title>
        <authorList>
            <consortium name="US DOE Joint Genome Institute (JGI-PGF)"/>
            <person name="Eastwood D.C."/>
            <person name="Floudas D."/>
            <person name="Binder M."/>
            <person name="Majcherczyk A."/>
            <person name="Schneider P."/>
            <person name="Aerts A."/>
            <person name="Asiegbu F.O."/>
            <person name="Baker S.E."/>
            <person name="Barry K."/>
            <person name="Bendiksby M."/>
            <person name="Blumentritt M."/>
            <person name="Coutinho P.M."/>
            <person name="Cullen D."/>
            <person name="Cullen D."/>
            <person name="Gathman A."/>
            <person name="Goodell B."/>
            <person name="Henrissat B."/>
            <person name="Ihrmark K."/>
            <person name="Kauserud H."/>
            <person name="Kohler A."/>
            <person name="LaButti K."/>
            <person name="Lapidus A."/>
            <person name="Lavin J.L."/>
            <person name="Lee Y.-H."/>
            <person name="Lindquist E."/>
            <person name="Lilly W."/>
            <person name="Lucas S."/>
            <person name="Morin E."/>
            <person name="Murat C."/>
            <person name="Oguiza J.A."/>
            <person name="Park J."/>
            <person name="Pisabarro A.G."/>
            <person name="Riley R."/>
            <person name="Rosling A."/>
            <person name="Salamov A."/>
            <person name="Schmidt O."/>
            <person name="Schmutz J."/>
            <person name="Skrede I."/>
            <person name="Stenlid J."/>
            <person name="Wiebenga A."/>
            <person name="Xie X."/>
            <person name="Kues U."/>
            <person name="Hibbett D.S."/>
            <person name="Hoffmeister D."/>
            <person name="Hogberg N."/>
            <person name="Martin F."/>
            <person name="Grigoriev I.V."/>
            <person name="Watkinson S.C."/>
        </authorList>
    </citation>
    <scope>NUCLEOTIDE SEQUENCE</scope>
    <source>
        <strain evidence="2">S7.9</strain>
    </source>
</reference>
<dbReference type="GeneID" id="18811680"/>
<dbReference type="PANTHER" id="PTHR10562">
    <property type="entry name" value="SMALL UBIQUITIN-RELATED MODIFIER"/>
    <property type="match status" value="1"/>
</dbReference>
<protein>
    <recommendedName>
        <fullName evidence="1">Ubiquitin-like domain-containing protein</fullName>
    </recommendedName>
</protein>
<evidence type="ECO:0000313" key="2">
    <source>
        <dbReference type="EMBL" id="EGO23243.1"/>
    </source>
</evidence>
<feature type="domain" description="Ubiquitin-like" evidence="1">
    <location>
        <begin position="12"/>
        <end position="90"/>
    </location>
</feature>
<name>F8P265_SERL9</name>
<sequence length="110" mass="12571">MSADYPDDDKRRKIQLKVVFQGRTLYFSTKRTSSLRRLIDAAADRLGIDRDAVRFQYNGITLRGDERETPQELDMEEDDEIDVHIEQIGGYGPCDNIDARRANAATGLLH</sequence>